<dbReference type="AlphaFoldDB" id="A0A3Q9UJ20"/>
<evidence type="ECO:0000256" key="1">
    <source>
        <dbReference type="ARBA" id="ARBA00009353"/>
    </source>
</evidence>
<comment type="similarity">
    <text evidence="1">Belongs to the NAD(P)-dependent epimerase/dehydratase family. SDR39U1 subfamily.</text>
</comment>
<feature type="domain" description="DUF1731" evidence="3">
    <location>
        <begin position="247"/>
        <end position="292"/>
    </location>
</feature>
<proteinExistence type="inferred from homology"/>
<dbReference type="EMBL" id="CP025570">
    <property type="protein sequence ID" value="AZZ38724.1"/>
    <property type="molecule type" value="Genomic_DNA"/>
</dbReference>
<gene>
    <name evidence="4" type="ORF">C0Z10_01995</name>
</gene>
<dbReference type="InterPro" id="IPR013549">
    <property type="entry name" value="DUF1731"/>
</dbReference>
<dbReference type="Pfam" id="PF08338">
    <property type="entry name" value="DUF1731"/>
    <property type="match status" value="1"/>
</dbReference>
<reference evidence="5" key="1">
    <citation type="submission" date="2017-12" db="EMBL/GenBank/DDBJ databases">
        <title>Whole genome sequencing of Acidipropionibacterium jensenii strains JS279 and JS280.</title>
        <authorList>
            <person name="Deptula P."/>
            <person name="Laine P."/>
            <person name="Smolander O.-P."/>
            <person name="Paulin L."/>
            <person name="Auvinen P."/>
            <person name="Varmanen P."/>
        </authorList>
    </citation>
    <scope>NUCLEOTIDE SEQUENCE [LARGE SCALE GENOMIC DNA]</scope>
    <source>
        <strain evidence="5">JS280</strain>
    </source>
</reference>
<evidence type="ECO:0000313" key="5">
    <source>
        <dbReference type="Proteomes" id="UP000285875"/>
    </source>
</evidence>
<feature type="domain" description="NAD-dependent epimerase/dehydratase" evidence="2">
    <location>
        <begin position="4"/>
        <end position="212"/>
    </location>
</feature>
<dbReference type="PANTHER" id="PTHR11092">
    <property type="entry name" value="SUGAR NUCLEOTIDE EPIMERASE RELATED"/>
    <property type="match status" value="1"/>
</dbReference>
<organism evidence="4 5">
    <name type="scientific">Acidipropionibacterium jensenii</name>
    <dbReference type="NCBI Taxonomy" id="1749"/>
    <lineage>
        <taxon>Bacteria</taxon>
        <taxon>Bacillati</taxon>
        <taxon>Actinomycetota</taxon>
        <taxon>Actinomycetes</taxon>
        <taxon>Propionibacteriales</taxon>
        <taxon>Propionibacteriaceae</taxon>
        <taxon>Acidipropionibacterium</taxon>
    </lineage>
</organism>
<evidence type="ECO:0000313" key="4">
    <source>
        <dbReference type="EMBL" id="AZZ38724.1"/>
    </source>
</evidence>
<dbReference type="SUPFAM" id="SSF51735">
    <property type="entry name" value="NAD(P)-binding Rossmann-fold domains"/>
    <property type="match status" value="1"/>
</dbReference>
<dbReference type="InterPro" id="IPR001509">
    <property type="entry name" value="Epimerase_deHydtase"/>
</dbReference>
<dbReference type="KEGG" id="aji:C0Z10_01995"/>
<evidence type="ECO:0000259" key="3">
    <source>
        <dbReference type="Pfam" id="PF08338"/>
    </source>
</evidence>
<dbReference type="PANTHER" id="PTHR11092:SF0">
    <property type="entry name" value="EPIMERASE FAMILY PROTEIN SDR39U1"/>
    <property type="match status" value="1"/>
</dbReference>
<name>A0A3Q9UJ20_9ACTN</name>
<dbReference type="Proteomes" id="UP000285875">
    <property type="component" value="Chromosome"/>
</dbReference>
<sequence length="299" mass="32921">MRIAIGGFAGLLGSALVTELRRQGHEVVTLTRHEPIEASDRRWDLDTLSIAPPFLDDVDAVINLAGEPIAQGRWTEDRKQRILYSRLDTTRIVTRALESSKRCKIFLNGSAVGYYGPRGDEWVCEQDGAGDGFLAGVCRQWEAAASEAPDDVRVVMLRTGQVIAPQGGFLAKQRPMVRLGLAGRMGSGRQYLSWISLRDHIRVMIAALTNPEIVGPINLVAPIPVTNAEFIATYSEYLHRPHMLPLPTPAVRMIFGSELVDEALLAGQRVRGEVLGRIGFEFDDPSLARAIATAERGRR</sequence>
<accession>A0A3Q9UJ20</accession>
<dbReference type="InterPro" id="IPR036291">
    <property type="entry name" value="NAD(P)-bd_dom_sf"/>
</dbReference>
<dbReference type="InterPro" id="IPR010099">
    <property type="entry name" value="SDR39U1"/>
</dbReference>
<dbReference type="Pfam" id="PF01370">
    <property type="entry name" value="Epimerase"/>
    <property type="match status" value="1"/>
</dbReference>
<dbReference type="Gene3D" id="3.40.50.720">
    <property type="entry name" value="NAD(P)-binding Rossmann-like Domain"/>
    <property type="match status" value="1"/>
</dbReference>
<protein>
    <submittedName>
        <fullName evidence="4">TIGR01777 family protein</fullName>
    </submittedName>
</protein>
<evidence type="ECO:0000259" key="2">
    <source>
        <dbReference type="Pfam" id="PF01370"/>
    </source>
</evidence>
<dbReference type="NCBIfam" id="TIGR01777">
    <property type="entry name" value="yfcH"/>
    <property type="match status" value="1"/>
</dbReference>
<dbReference type="RefSeq" id="WP_097798307.1">
    <property type="nucleotide sequence ID" value="NZ_CP025570.1"/>
</dbReference>